<sequence>MTRKHLLRPLAATLFLLIAAGFRVAERPITVYLIGDSTMANKAVKAYPEAGWGMPFAYFFDQTVKVDNRAVNGRSTKTFIEEKRWQSVSDSLREGDYVLIQFGHNDEVKTKKSYIDEAGYQNNLVRFIEETRAKKANPVLITPVARRSFDAEGKIQDTHAVYSQLVRDVAAAQSVPLIDLDKRSQVLLQSMGVENSKLLYLHLAADEHPNYPAGKEDNTHFSELGARKMAQLVLADIKALKLALAERIVKNP</sequence>
<organism evidence="4 5">
    <name type="scientific">Dyadobacter fermentans (strain ATCC 700827 / DSM 18053 / CIP 107007 / KCTC 52180 / NS114)</name>
    <dbReference type="NCBI Taxonomy" id="471854"/>
    <lineage>
        <taxon>Bacteria</taxon>
        <taxon>Pseudomonadati</taxon>
        <taxon>Bacteroidota</taxon>
        <taxon>Cytophagia</taxon>
        <taxon>Cytophagales</taxon>
        <taxon>Spirosomataceae</taxon>
        <taxon>Dyadobacter</taxon>
    </lineage>
</organism>
<dbReference type="InterPro" id="IPR036514">
    <property type="entry name" value="SGNH_hydro_sf"/>
</dbReference>
<dbReference type="Pfam" id="PF13472">
    <property type="entry name" value="Lipase_GDSL_2"/>
    <property type="match status" value="1"/>
</dbReference>
<accession>C6VRR4</accession>
<dbReference type="HOGENOM" id="CLU_065859_2_1_10"/>
<dbReference type="PANTHER" id="PTHR43695">
    <property type="entry name" value="PUTATIVE (AFU_ORTHOLOGUE AFUA_2G17250)-RELATED"/>
    <property type="match status" value="1"/>
</dbReference>
<feature type="domain" description="SGNH hydrolase-type esterase" evidence="3">
    <location>
        <begin position="33"/>
        <end position="227"/>
    </location>
</feature>
<name>C6VRR4_DYAFD</name>
<dbReference type="SUPFAM" id="SSF52266">
    <property type="entry name" value="SGNH hydrolase"/>
    <property type="match status" value="1"/>
</dbReference>
<evidence type="ECO:0000256" key="1">
    <source>
        <dbReference type="ARBA" id="ARBA00008668"/>
    </source>
</evidence>
<dbReference type="InterPro" id="IPR013830">
    <property type="entry name" value="SGNH_hydro"/>
</dbReference>
<proteinExistence type="inferred from homology"/>
<dbReference type="eggNOG" id="COG2755">
    <property type="taxonomic scope" value="Bacteria"/>
</dbReference>
<dbReference type="Proteomes" id="UP000002011">
    <property type="component" value="Chromosome"/>
</dbReference>
<dbReference type="OrthoDB" id="9807041at2"/>
<dbReference type="STRING" id="471854.Dfer_1522"/>
<dbReference type="PANTHER" id="PTHR43695:SF1">
    <property type="entry name" value="RHAMNOGALACTURONAN ACETYLESTERASE"/>
    <property type="match status" value="1"/>
</dbReference>
<dbReference type="KEGG" id="dfe:Dfer_1522"/>
<dbReference type="RefSeq" id="WP_015811021.1">
    <property type="nucleotide sequence ID" value="NC_013037.1"/>
</dbReference>
<dbReference type="CDD" id="cd01821">
    <property type="entry name" value="Rhamnogalacturan_acetylesterase_like"/>
    <property type="match status" value="1"/>
</dbReference>
<evidence type="ECO:0000259" key="3">
    <source>
        <dbReference type="Pfam" id="PF13472"/>
    </source>
</evidence>
<evidence type="ECO:0000313" key="5">
    <source>
        <dbReference type="Proteomes" id="UP000002011"/>
    </source>
</evidence>
<keyword evidence="5" id="KW-1185">Reference proteome</keyword>
<dbReference type="InterPro" id="IPR037459">
    <property type="entry name" value="RhgT-like"/>
</dbReference>
<protein>
    <submittedName>
        <fullName evidence="4">Lipolytic protein G-D-S-L family</fullName>
    </submittedName>
</protein>
<reference evidence="4 5" key="1">
    <citation type="journal article" date="2009" name="Stand. Genomic Sci.">
        <title>Complete genome sequence of Dyadobacter fermentans type strain (NS114).</title>
        <authorList>
            <person name="Lang E."/>
            <person name="Lapidus A."/>
            <person name="Chertkov O."/>
            <person name="Brettin T."/>
            <person name="Detter J.C."/>
            <person name="Han C."/>
            <person name="Copeland A."/>
            <person name="Glavina Del Rio T."/>
            <person name="Nolan M."/>
            <person name="Chen F."/>
            <person name="Lucas S."/>
            <person name="Tice H."/>
            <person name="Cheng J.F."/>
            <person name="Land M."/>
            <person name="Hauser L."/>
            <person name="Chang Y.J."/>
            <person name="Jeffries C.D."/>
            <person name="Kopitz M."/>
            <person name="Bruce D."/>
            <person name="Goodwin L."/>
            <person name="Pitluck S."/>
            <person name="Ovchinnikova G."/>
            <person name="Pati A."/>
            <person name="Ivanova N."/>
            <person name="Mavrommatis K."/>
            <person name="Chen A."/>
            <person name="Palaniappan K."/>
            <person name="Chain P."/>
            <person name="Bristow J."/>
            <person name="Eisen J.A."/>
            <person name="Markowitz V."/>
            <person name="Hugenholtz P."/>
            <person name="Goker M."/>
            <person name="Rohde M."/>
            <person name="Kyrpides N.C."/>
            <person name="Klenk H.P."/>
        </authorList>
    </citation>
    <scope>NUCLEOTIDE SEQUENCE [LARGE SCALE GENOMIC DNA]</scope>
    <source>
        <strain evidence="5">ATCC 700827 / DSM 18053 / CIP 107007 / KCTC 52180 / NS114</strain>
    </source>
</reference>
<dbReference type="GO" id="GO:0016788">
    <property type="term" value="F:hydrolase activity, acting on ester bonds"/>
    <property type="evidence" value="ECO:0007669"/>
    <property type="project" value="UniProtKB-ARBA"/>
</dbReference>
<dbReference type="EMBL" id="CP001619">
    <property type="protein sequence ID" value="ACT92767.1"/>
    <property type="molecule type" value="Genomic_DNA"/>
</dbReference>
<dbReference type="AlphaFoldDB" id="C6VRR4"/>
<evidence type="ECO:0000313" key="4">
    <source>
        <dbReference type="EMBL" id="ACT92767.1"/>
    </source>
</evidence>
<dbReference type="Gene3D" id="3.40.50.1110">
    <property type="entry name" value="SGNH hydrolase"/>
    <property type="match status" value="1"/>
</dbReference>
<evidence type="ECO:0000256" key="2">
    <source>
        <dbReference type="ARBA" id="ARBA00022801"/>
    </source>
</evidence>
<keyword evidence="2" id="KW-0378">Hydrolase</keyword>
<gene>
    <name evidence="4" type="ordered locus">Dfer_1522</name>
</gene>
<comment type="similarity">
    <text evidence="1">Belongs to the 'GDSL' lipolytic enzyme family.</text>
</comment>